<dbReference type="NCBIfam" id="TIGR01018">
    <property type="entry name" value="uS4_arch"/>
    <property type="match status" value="1"/>
</dbReference>
<sequence>MVHVSFYRNYGKTFKKPRRPYEKERLDAELRLVGEYGLRCKRELWRVQYALSRIRNAARELLTLDEKNPRRIFEGEALLRRMNRYGLLDESQNKLDYVLALTVENFLERRLQTLVFKSGMAKSIHHARVLIRQRHIRVGRQVVNIPSFMVRMDSQKHIDFSLTSPFGGGRPGRVKRKNQKAAAKKASGGDGDEEEDDENRSETWKTLHSSTSQLKASSLPECCQLNLEFEEAHQVVFSVIGPRSVHLTGYYVSRSSYNHPNDESEESYGEDIGDTETERSKNSEESEYEDSFINDDDPETIPSSPDSSSQRDEDMFDLKKSNDGKKTHRRLRKKYQLISESENDDSSLRKVSASAVAAEEVLDSEVEDTLPISSLFRPTSASNNGEVNMEENARKETDKRNGNDTEDNVAVLEGTNAPIDFQPESETDLRNHEKQKLVLGNHNGMPKKKSKEVKKEERFPEADHDMIGLEKNQKLANGKGNPQQNLLQASTKVGLEDGAKLKRKRKVQVGEKTLKGNTAKEDEGQKNGSNTDAVMEDGHVENKGTQEQVSEKKRKKKRRCKNEDDADTTKMELPLLPGLEKNRSAVAMESKSNEKIIQLPNGIIIEDLKAGKPDGKVRFHYTGKLKETGQVFDSNAGKAPLKFRLGGEEVLDVWNAGLDGMRVGGTRRLTVPPSVSYRNEGASENIPPNSWLVFDVELVKVR</sequence>
<dbReference type="EC" id="5.2.1.8" evidence="8"/>
<dbReference type="GO" id="GO:0022627">
    <property type="term" value="C:cytosolic small ribosomal subunit"/>
    <property type="evidence" value="ECO:0007669"/>
    <property type="project" value="TreeGrafter"/>
</dbReference>
<comment type="subunit">
    <text evidence="6">Binds to the translation initiation factors TIF3E1.</text>
</comment>
<evidence type="ECO:0000256" key="9">
    <source>
        <dbReference type="RuleBase" id="RU003699"/>
    </source>
</evidence>
<evidence type="ECO:0000256" key="4">
    <source>
        <dbReference type="ARBA" id="ARBA00022980"/>
    </source>
</evidence>
<dbReference type="GO" id="GO:0003735">
    <property type="term" value="F:structural constituent of ribosome"/>
    <property type="evidence" value="ECO:0007669"/>
    <property type="project" value="InterPro"/>
</dbReference>
<feature type="region of interest" description="Disordered" evidence="10">
    <location>
        <begin position="161"/>
        <end position="211"/>
    </location>
</feature>
<feature type="compositionally biased region" description="Acidic residues" evidence="10">
    <location>
        <begin position="285"/>
        <end position="299"/>
    </location>
</feature>
<feature type="domain" description="PPIase FKBP-type" evidence="11">
    <location>
        <begin position="614"/>
        <end position="702"/>
    </location>
</feature>
<dbReference type="InterPro" id="IPR018079">
    <property type="entry name" value="Ribosomal_uS4_CS"/>
</dbReference>
<dbReference type="Pfam" id="PF01479">
    <property type="entry name" value="S4"/>
    <property type="match status" value="1"/>
</dbReference>
<dbReference type="InterPro" id="IPR036986">
    <property type="entry name" value="S4_RNA-bd_sf"/>
</dbReference>
<dbReference type="Pfam" id="PF17800">
    <property type="entry name" value="NPL"/>
    <property type="match status" value="1"/>
</dbReference>
<dbReference type="CDD" id="cd00165">
    <property type="entry name" value="S4"/>
    <property type="match status" value="1"/>
</dbReference>
<keyword evidence="5 9" id="KW-0687">Ribonucleoprotein</keyword>
<comment type="similarity">
    <text evidence="1 9">Belongs to the universal ribosomal protein uS4 family.</text>
</comment>
<dbReference type="Gene3D" id="3.10.290.10">
    <property type="entry name" value="RNA-binding S4 domain"/>
    <property type="match status" value="1"/>
</dbReference>
<dbReference type="SUPFAM" id="SSF54534">
    <property type="entry name" value="FKBP-like"/>
    <property type="match status" value="1"/>
</dbReference>
<dbReference type="InterPro" id="IPR041232">
    <property type="entry name" value="NPL"/>
</dbReference>
<protein>
    <recommendedName>
        <fullName evidence="8">peptidylprolyl isomerase</fullName>
        <ecNumber evidence="8">5.2.1.8</ecNumber>
    </recommendedName>
</protein>
<dbReference type="AlphaFoldDB" id="A0A1R3I4N0"/>
<feature type="compositionally biased region" description="Basic residues" evidence="10">
    <location>
        <begin position="172"/>
        <end position="183"/>
    </location>
</feature>
<keyword evidence="13" id="KW-1185">Reference proteome</keyword>
<feature type="compositionally biased region" description="Basic and acidic residues" evidence="10">
    <location>
        <begin position="453"/>
        <end position="473"/>
    </location>
</feature>
<dbReference type="InterPro" id="IPR022801">
    <property type="entry name" value="Ribosomal_uS4"/>
</dbReference>
<accession>A0A1R3I4N0</accession>
<dbReference type="Pfam" id="PF00254">
    <property type="entry name" value="FKBP_C"/>
    <property type="match status" value="1"/>
</dbReference>
<feature type="compositionally biased region" description="Acidic residues" evidence="10">
    <location>
        <begin position="263"/>
        <end position="275"/>
    </location>
</feature>
<keyword evidence="8" id="KW-0697">Rotamase</keyword>
<keyword evidence="2 7" id="KW-0699">rRNA-binding</keyword>
<dbReference type="GO" id="GO:0019843">
    <property type="term" value="F:rRNA binding"/>
    <property type="evidence" value="ECO:0007669"/>
    <property type="project" value="UniProtKB-KW"/>
</dbReference>
<evidence type="ECO:0000259" key="11">
    <source>
        <dbReference type="PROSITE" id="PS50059"/>
    </source>
</evidence>
<evidence type="ECO:0000256" key="2">
    <source>
        <dbReference type="ARBA" id="ARBA00022730"/>
    </source>
</evidence>
<dbReference type="InterPro" id="IPR005710">
    <property type="entry name" value="Ribosomal_uS4_euk/arc"/>
</dbReference>
<gene>
    <name evidence="12" type="ORF">COLO4_25101</name>
</gene>
<keyword evidence="4 9" id="KW-0689">Ribosomal protein</keyword>
<proteinExistence type="inferred from homology"/>
<dbReference type="SMART" id="SM01390">
    <property type="entry name" value="Ribosomal_S4"/>
    <property type="match status" value="1"/>
</dbReference>
<dbReference type="Gene3D" id="3.10.50.40">
    <property type="match status" value="1"/>
</dbReference>
<dbReference type="InterPro" id="IPR002942">
    <property type="entry name" value="S4_RNA-bd"/>
</dbReference>
<evidence type="ECO:0000256" key="7">
    <source>
        <dbReference type="PROSITE-ProRule" id="PRU00182"/>
    </source>
</evidence>
<dbReference type="Gene3D" id="2.60.120.340">
    <property type="entry name" value="Nucleoplasmin core domain"/>
    <property type="match status" value="1"/>
</dbReference>
<dbReference type="GO" id="GO:0006412">
    <property type="term" value="P:translation"/>
    <property type="evidence" value="ECO:0007669"/>
    <property type="project" value="InterPro"/>
</dbReference>
<dbReference type="PANTHER" id="PTHR11831:SF5">
    <property type="entry name" value="40S RIBOSOMAL PROTEIN S9"/>
    <property type="match status" value="1"/>
</dbReference>
<dbReference type="PANTHER" id="PTHR11831">
    <property type="entry name" value="30S 40S RIBOSOMAL PROTEIN"/>
    <property type="match status" value="1"/>
</dbReference>
<feature type="compositionally biased region" description="Basic and acidic residues" evidence="10">
    <location>
        <begin position="391"/>
        <end position="403"/>
    </location>
</feature>
<evidence type="ECO:0000256" key="1">
    <source>
        <dbReference type="ARBA" id="ARBA00007465"/>
    </source>
</evidence>
<evidence type="ECO:0000256" key="8">
    <source>
        <dbReference type="PROSITE-ProRule" id="PRU00277"/>
    </source>
</evidence>
<dbReference type="InterPro" id="IPR001912">
    <property type="entry name" value="Ribosomal_uS4_N"/>
</dbReference>
<dbReference type="Pfam" id="PF00163">
    <property type="entry name" value="Ribosomal_S4"/>
    <property type="match status" value="1"/>
</dbReference>
<dbReference type="EMBL" id="AWUE01018917">
    <property type="protein sequence ID" value="OMO77533.1"/>
    <property type="molecule type" value="Genomic_DNA"/>
</dbReference>
<evidence type="ECO:0000256" key="10">
    <source>
        <dbReference type="SAM" id="MobiDB-lite"/>
    </source>
</evidence>
<feature type="compositionally biased region" description="Basic residues" evidence="10">
    <location>
        <begin position="326"/>
        <end position="335"/>
    </location>
</feature>
<comment type="catalytic activity">
    <reaction evidence="8">
        <text>[protein]-peptidylproline (omega=180) = [protein]-peptidylproline (omega=0)</text>
        <dbReference type="Rhea" id="RHEA:16237"/>
        <dbReference type="Rhea" id="RHEA-COMP:10747"/>
        <dbReference type="Rhea" id="RHEA-COMP:10748"/>
        <dbReference type="ChEBI" id="CHEBI:83833"/>
        <dbReference type="ChEBI" id="CHEBI:83834"/>
        <dbReference type="EC" id="5.2.1.8"/>
    </reaction>
</comment>
<dbReference type="InterPro" id="IPR001179">
    <property type="entry name" value="PPIase_FKBP_dom"/>
</dbReference>
<feature type="region of interest" description="Disordered" evidence="10">
    <location>
        <begin position="255"/>
        <end position="361"/>
    </location>
</feature>
<dbReference type="GO" id="GO:0042274">
    <property type="term" value="P:ribosomal small subunit biogenesis"/>
    <property type="evidence" value="ECO:0007669"/>
    <property type="project" value="TreeGrafter"/>
</dbReference>
<evidence type="ECO:0000313" key="13">
    <source>
        <dbReference type="Proteomes" id="UP000187203"/>
    </source>
</evidence>
<evidence type="ECO:0000256" key="5">
    <source>
        <dbReference type="ARBA" id="ARBA00023274"/>
    </source>
</evidence>
<name>A0A1R3I4N0_9ROSI</name>
<feature type="compositionally biased region" description="Polar residues" evidence="10">
    <location>
        <begin position="480"/>
        <end position="491"/>
    </location>
</feature>
<dbReference type="PROSITE" id="PS00632">
    <property type="entry name" value="RIBOSOMAL_S4"/>
    <property type="match status" value="1"/>
</dbReference>
<dbReference type="InterPro" id="IPR046357">
    <property type="entry name" value="PPIase_dom_sf"/>
</dbReference>
<dbReference type="STRING" id="93759.A0A1R3I4N0"/>
<dbReference type="SUPFAM" id="SSF55174">
    <property type="entry name" value="Alpha-L RNA-binding motif"/>
    <property type="match status" value="1"/>
</dbReference>
<feature type="compositionally biased region" description="Basic and acidic residues" evidence="10">
    <location>
        <begin position="427"/>
        <end position="436"/>
    </location>
</feature>
<dbReference type="Proteomes" id="UP000187203">
    <property type="component" value="Unassembled WGS sequence"/>
</dbReference>
<keyword evidence="3 7" id="KW-0694">RNA-binding</keyword>
<feature type="compositionally biased region" description="Polar residues" evidence="10">
    <location>
        <begin position="376"/>
        <end position="386"/>
    </location>
</feature>
<dbReference type="PROSITE" id="PS50059">
    <property type="entry name" value="FKBP_PPIASE"/>
    <property type="match status" value="1"/>
</dbReference>
<dbReference type="NCBIfam" id="NF003139">
    <property type="entry name" value="PRK04051.1"/>
    <property type="match status" value="1"/>
</dbReference>
<feature type="compositionally biased region" description="Basic and acidic residues" evidence="10">
    <location>
        <begin position="309"/>
        <end position="325"/>
    </location>
</feature>
<reference evidence="13" key="1">
    <citation type="submission" date="2013-09" db="EMBL/GenBank/DDBJ databases">
        <title>Corchorus olitorius genome sequencing.</title>
        <authorList>
            <person name="Alam M."/>
            <person name="Haque M.S."/>
            <person name="Islam M.S."/>
            <person name="Emdad E.M."/>
            <person name="Islam M.M."/>
            <person name="Ahmed B."/>
            <person name="Halim A."/>
            <person name="Hossen Q.M.M."/>
            <person name="Hossain M.Z."/>
            <person name="Ahmed R."/>
            <person name="Khan M.M."/>
            <person name="Islam R."/>
            <person name="Rashid M.M."/>
            <person name="Khan S.A."/>
            <person name="Rahman M.S."/>
            <person name="Alam M."/>
            <person name="Yahiya A.S."/>
            <person name="Khan M.S."/>
            <person name="Azam M.S."/>
            <person name="Haque T."/>
            <person name="Lashkar M.Z.H."/>
            <person name="Akhand A.I."/>
            <person name="Morshed G."/>
            <person name="Roy S."/>
            <person name="Uddin K.S."/>
            <person name="Rabeya T."/>
            <person name="Hossain A.S."/>
            <person name="Chowdhury A."/>
            <person name="Snigdha A.R."/>
            <person name="Mortoza M.S."/>
            <person name="Matin S.A."/>
            <person name="Hoque S.M.E."/>
            <person name="Islam M.K."/>
            <person name="Roy D.K."/>
            <person name="Haider R."/>
            <person name="Moosa M.M."/>
            <person name="Elias S.M."/>
            <person name="Hasan A.M."/>
            <person name="Jahan S."/>
            <person name="Shafiuddin M."/>
            <person name="Mahmood N."/>
            <person name="Shommy N.S."/>
        </authorList>
    </citation>
    <scope>NUCLEOTIDE SEQUENCE [LARGE SCALE GENOMIC DNA]</scope>
    <source>
        <strain evidence="13">cv. O-4</strain>
    </source>
</reference>
<evidence type="ECO:0000313" key="12">
    <source>
        <dbReference type="EMBL" id="OMO77533.1"/>
    </source>
</evidence>
<evidence type="ECO:0000256" key="3">
    <source>
        <dbReference type="ARBA" id="ARBA00022884"/>
    </source>
</evidence>
<comment type="caution">
    <text evidence="12">The sequence shown here is derived from an EMBL/GenBank/DDBJ whole genome shotgun (WGS) entry which is preliminary data.</text>
</comment>
<feature type="compositionally biased region" description="Basic and acidic residues" evidence="10">
    <location>
        <begin position="508"/>
        <end position="525"/>
    </location>
</feature>
<dbReference type="GO" id="GO:0003755">
    <property type="term" value="F:peptidyl-prolyl cis-trans isomerase activity"/>
    <property type="evidence" value="ECO:0007669"/>
    <property type="project" value="UniProtKB-KW"/>
</dbReference>
<feature type="region of interest" description="Disordered" evidence="10">
    <location>
        <begin position="373"/>
        <end position="569"/>
    </location>
</feature>
<dbReference type="FunFam" id="3.10.290.10:FF:000021">
    <property type="entry name" value="40S ribosomal protein S9"/>
    <property type="match status" value="1"/>
</dbReference>
<dbReference type="OrthoDB" id="988629at2759"/>
<organism evidence="12 13">
    <name type="scientific">Corchorus olitorius</name>
    <dbReference type="NCBI Taxonomy" id="93759"/>
    <lineage>
        <taxon>Eukaryota</taxon>
        <taxon>Viridiplantae</taxon>
        <taxon>Streptophyta</taxon>
        <taxon>Embryophyta</taxon>
        <taxon>Tracheophyta</taxon>
        <taxon>Spermatophyta</taxon>
        <taxon>Magnoliopsida</taxon>
        <taxon>eudicotyledons</taxon>
        <taxon>Gunneridae</taxon>
        <taxon>Pentapetalae</taxon>
        <taxon>rosids</taxon>
        <taxon>malvids</taxon>
        <taxon>Malvales</taxon>
        <taxon>Malvaceae</taxon>
        <taxon>Grewioideae</taxon>
        <taxon>Apeibeae</taxon>
        <taxon>Corchorus</taxon>
    </lineage>
</organism>
<feature type="compositionally biased region" description="Acidic residues" evidence="10">
    <location>
        <begin position="190"/>
        <end position="199"/>
    </location>
</feature>
<keyword evidence="8" id="KW-0413">Isomerase</keyword>
<dbReference type="PROSITE" id="PS50889">
    <property type="entry name" value="S4"/>
    <property type="match status" value="1"/>
</dbReference>
<dbReference type="SMART" id="SM00363">
    <property type="entry name" value="S4"/>
    <property type="match status" value="1"/>
</dbReference>
<evidence type="ECO:0000256" key="6">
    <source>
        <dbReference type="ARBA" id="ARBA00064713"/>
    </source>
</evidence>